<sequence length="4174" mass="460432">MAIAFKQNRTSVTRRVLRGVRYTYRYSTTISTAFQGSGTGRNGLALDCVVDIEVVSKCHLMMQIRNPQIKRLSHQREHSVQGLKKLRESLERARLKFSLQGGKVTALCLQEGEQVWALNMKRALLSMFQTSRTASKQELVQETDIYGTCTSRYVRQGPVLLKSRDLTECQRARLANFWPHSVLITEDTSVQSELHCLQKHDSTLMQEVNCTEAVSMTTWSKTAGVMRTQTVSSLLLLRAQPATPPSQDSVGGGVRTDLRFEEEGAARQTQDRTSALQDISQTIRTLCSLTSDPKMVSQEFLQLVFQLRDLSLPQLRTLWEEASFKCRNDWQPLLDALPACGSESCVVLLSDLMRNKELEEGQAQAFLTTIALVPRPTPQIIDSINVLLEVPEVQSKALLSGSSLVYQLCQRSRTSCGELPQVQTFINRLEEILKGGTKGENPAKVQTLVYALKSVGNLGLAAPVFVPLLEHFMLSQSSLLELRLAAIYALRRYPCSVDRAVLLQLYRSSLEDPEVRIAAYQQLMRCPAQDVFEAVKMTLKSETSSQVGSYVWSHLTNLLRSEDPMKQTLIESLPDDIVSRDFEAEFLKYSSYADYTVSSGMGLANVETSLVFSPKSFLPRSATANLTVYFHGRAYNLLEVDVHVENAEHLVKTFFGKEERECDTEAAQSKEPRRMRRRTEDAHKEGKEACLNRARSFLDQAKAMLLGRRRTEANRPKCWIGVKVFGNELSVLTCEDLYKEIDQLSLSAAGLAVKLLKGHEVQLNHRAALMTEELVLPSLSGLPVKLGINMTSLFSLRLKGNVNYRDTSHFSLTGYVKPNAHVGLSAWMGVDGALGCAAVDWVSELRSSTSLDGSVQLQEGRDLRVTLNTPEDVMDIISIRVVVILTPAPESFSSAETTGRRSEALRLECRRPPAHQKHARSKMVGWQLCSNTSYPFSAGDFSLPPPGPVSVSLRLLKLDRGLHYYVLEAAYSLLAQRGSWLPREASLHVLLATPQSSIPRDMSLDLNFSPNRLLLRITHPLKTILIQGQLVQDRSVMSGKMELSIDGVHYYILGLVDTQNHPAEQRTRYHFEAKMAPDENPMILSVNVTRSPGRKTSFAATVKNVFSETASLSAVLERRRDGSSKQYSVETELLLPGMLGARMLGLMEQRGSVWNSALRLKYGLGGDARNLLQECYTTQRVRSERDANLTNVMRADHEFYCSNTAPVNHKIHLRHEESHSHIKSTLDVSYGKHWDEINNKRTLFLSQSFKNQSTQNHTSYTLEFNLQVPERNLNYRTQLLHSHLRQPNSESSTHLKINYNDLMPLVAGIHWKSPHKHSPQKKWEGMFNMDSPWLHVYTAHKLSLLQQRTFRLTSELTASKWLSVRHLLLEAFLVDGDREKEARLKIYTPAVTYIRAAGWGVAEKRNVKASASLVTLWTPPLRGNISLENSKLSHTLHVASAYGKHNLSLSAALNHVDKGLSKRQVMLKITHERPKSPTAELELEGAIEVLRRDDRMYQKSATLQLRQPFQTFPHTLLLRETFTLDLLKGLYILESKARFQGNREISHVLTLGYRPPSPFVCSALIHPFGSDTVPSDSEICVTFTSNQTNKEVRGRIHVGQKEMLHVFGRVLLDSRRSGQRELHVRGNFSHRFTLQLPSFAAVEADVCWSPKNNSDFNYQAKGKLRVQRQECRISVQLNGSPGKVGLYSSLKHPFKSKIPKLLEVKANADVSAAAGQASSSVQVRADGMDRVKLDASTFHFLQRGNSSAGLTVNISQSLLPSASDLHLNMAANTSSENVSLHGFYQHGEETLLAQVQGSLKSSHSFQLAVRGDLRHSLAAFPHLPPALGLDAALKQSDMFTDGQIRVRVMEALYRLELRRHDYPSVSSDARRKSNGSADWLCLWFGSEHLCVNVSRKVGNWGTGEVHTRLFHSSRLLNATGVPADNSVKLRWARGVGQLSALAELLAGGERLRAEFNGGKAAQAIARWEYWFKLRHQAEALQKRGISNSIQARTHCQLETEGLEAGLTLSMEDSRRVDGLFMVGSKNGTAMLGVSLWQQLGLLQGVLPTSVQLNCTGDAAADRLSAQCYGNLAGHPLEVRVFRSHRPNSRRCYGASLTLSGLSAQAKGCCTSNGQRELRVNFTHSAVPMLAHLGIPNKWSLRLLLRPGPQRWGLGGGLLVGSWVMDLNMALRLEMPGVYGWHGLLAYGTRGVSRKAEITGRLRLERWCDVWADVGVTLNSVSSTLLVSARCKGVGRLVWLHYSSDEGGEQRKTSLTIQGQRGANGLKGSLGLENGLDALQILLSALLKGQKADFGCTLQHHWASVASVIPNRLDLQGSGQLSDASVSGTARVCVNTRLAQVNVTAAWQPFGSLRVALQQNLAPSGAPEELTVHLATTASQAELQVESDACDLHILATHQRTRADRTTAWNLVAHQQCVLLKSLLPSQTSANISAARSGCSTRLSAALQAEGEQKGELNLRVSCQPSLNLEASVQHSIDAVTTLGIPTNGAIILKVSAAHLPAAELSVELGPCHFRGICGLSKSSHREGETSFYTVNVTNYCPALQGTILPVSLALHGHLSAIPSHRSITCSLRVDNQELLLELSQSSRSPHLSGTLTHSFPGLSSRGAPQVITIQATVPGADERVGTLFIKAGTCSIRSTRFTESDGGTQWLWALESKCPVLQGHLNGSVSVDPGGAWRTSIDSDLEGKKVLLRLHAQARPELSLECELSHSLPTLQILPQHSRVKLTARTGNQRYETEALVQMEGCTVRGRGLVESQRGLRGSLVYRNNCSVIQEWAIPDSVTSSGFLAVSSALAESQVSVAIDDTEMQTSVVLRRNKEINEAWFNVSHSVPLLRKVGLPAQAGIRVNSANHGNGSYSYLFNGTAGSQKIYKEISVTKIPETFRLKSRFKHTVSYLKKMGIPANNSIQVELGSAEGKTLTLQSEFGGQQAGVRLKLTCLQVNKEMRGTMWHSWPWLRHRGLPHSAEVTCAVQGMLAQFQSQAQVAVDGRSLLVSGLNVSAPDGRLSLLLSVSPSNQTQPSLATTWVAQIKGPLRSASADVHCHAWRVRMMGDIQGWGAYGGSKEARLTFKHTLHSHASPALQVEAWGRLTDTQLRCSVAVNPELSTSLAFILQGNHLPTSKDLMVKMAQNIPAVLLYLPTQLSVSSQLNQSRSAVAALVEVLSGRKRKLWAQGELAALDGGYRQAVEFRHSFPQSRVAACALQVKVLPRTVAVRTAYDAGNWSYHVQHGAAWGNQKFSLSGLYSAPPTLDMGNQTLRVQISSLPRRTSVEVLLERSLWGRLDSVSLGWMRHGQQEQVKALSWWSQREEMNETKLELRQPFTSTLSQLSLHTLSQRPQRGHFSSQQTHLSWKNTVLVNVSVTLNKQWQNSSSRGQACALFSMPQMEVSSLKGCVSVSQEGNSYTQNSELRWNHKSIKQGLKYQRAEQEMHNLQFSVGLEKVSPAPCPSHSLLVKIQTNLRDRLEHAALLGICPPHPALLWSGSHRMNSGEEVFYSQTRLSTPGRPRLSSFILVLTDSATPRGSNVSLFSEYTIANTGACNTLKSRMGNWSVEVGASAVSWPRGSGLLLHASLDHRERIWMNGTLEGRCLRSTAGYGNGPGLDDDLTVVACTAANGSVTLEVQERVGGGLPKAVGGLSLGSADQRLTLRAKACLEGLAAIEARIHQFSSQVGNKLLHRLRTLQDVLLELRQQPLLEALTSAPLRVAQRLEGFLGRRGGGLVLPWQNAPLHRLVTETLPRFLDLLQRTSLLGQQELRKPLATLAGVYQDVRGQKPEELWRDAVSMWTRWLLEVIPDLLGNAQLRPLARASISAFGGALDATGQRTYQWLENRLALALSGVRKRLASVYKLSPSECSVVLSVPLPALPWSDGSQAGLMEVLLEEWLLRPLQALAAVRPVAEFYRLKRKMVDSPFRHQALLVADQFAVTFDGHLRELPGSCPLLLAQDVSAEPSFTLLLNADSHSFLLIGLNDDTVSVQKNGQVRVNCNSTVSHTFHGSRGLAVRVRANVMQLSNQNGVSVSCDLLRLVCSFTLDGWLHGRSAGLFGTNDNEAGNDSPLPDGSQAENQDRFWHSWVAGGEGAGCTKVAKQLPKAATTPVSCSFLFSSPDSPLSSCFRVVDPGQFLTACGPSPSKTPCRLAHAFVHLCQENYVPLELPAKCCNETLRTRRRRALGGLQAC</sequence>
<dbReference type="Gene3D" id="2.20.50.20">
    <property type="entry name" value="Lipovitellin. Chain A, domain 3"/>
    <property type="match status" value="1"/>
</dbReference>
<dbReference type="InterPro" id="IPR001846">
    <property type="entry name" value="VWF_type-D"/>
</dbReference>
<keyword evidence="8" id="KW-1185">Reference proteome</keyword>
<organism evidence="7 8">
    <name type="scientific">Takifugu flavidus</name>
    <name type="common">sansaifugu</name>
    <dbReference type="NCBI Taxonomy" id="433684"/>
    <lineage>
        <taxon>Eukaryota</taxon>
        <taxon>Metazoa</taxon>
        <taxon>Chordata</taxon>
        <taxon>Craniata</taxon>
        <taxon>Vertebrata</taxon>
        <taxon>Euteleostomi</taxon>
        <taxon>Actinopterygii</taxon>
        <taxon>Neopterygii</taxon>
        <taxon>Teleostei</taxon>
        <taxon>Neoteleostei</taxon>
        <taxon>Acanthomorphata</taxon>
        <taxon>Eupercaria</taxon>
        <taxon>Tetraodontiformes</taxon>
        <taxon>Tetradontoidea</taxon>
        <taxon>Tetraodontidae</taxon>
        <taxon>Takifugu</taxon>
    </lineage>
</organism>
<dbReference type="EMBL" id="RHFK02000007">
    <property type="protein sequence ID" value="TWW72842.1"/>
    <property type="molecule type" value="Genomic_DNA"/>
</dbReference>
<gene>
    <name evidence="7" type="ORF">D4764_15G0002360</name>
</gene>
<feature type="compositionally biased region" description="Basic and acidic residues" evidence="4">
    <location>
        <begin position="668"/>
        <end position="685"/>
    </location>
</feature>
<dbReference type="SMART" id="SM00638">
    <property type="entry name" value="LPD_N"/>
    <property type="match status" value="1"/>
</dbReference>
<evidence type="ECO:0000259" key="5">
    <source>
        <dbReference type="PROSITE" id="PS51211"/>
    </source>
</evidence>
<dbReference type="InterPro" id="IPR015819">
    <property type="entry name" value="Lipid_transp_b-sht_shell"/>
</dbReference>
<evidence type="ECO:0008006" key="9">
    <source>
        <dbReference type="Google" id="ProtNLM"/>
    </source>
</evidence>
<dbReference type="Gene3D" id="2.30.230.10">
    <property type="entry name" value="Lipovitellin, beta-sheet shell regions, chain A"/>
    <property type="match status" value="1"/>
</dbReference>
<feature type="domain" description="Vitellogenin" evidence="5">
    <location>
        <begin position="16"/>
        <end position="622"/>
    </location>
</feature>
<evidence type="ECO:0000313" key="7">
    <source>
        <dbReference type="EMBL" id="TWW72842.1"/>
    </source>
</evidence>
<protein>
    <recommendedName>
        <fullName evidence="9">Vitellogenin domain-containing protein</fullName>
    </recommendedName>
</protein>
<dbReference type="InterPro" id="IPR011030">
    <property type="entry name" value="Lipovitellin_superhlx_dom"/>
</dbReference>
<dbReference type="SMART" id="SM01169">
    <property type="entry name" value="DUF1943"/>
    <property type="match status" value="1"/>
</dbReference>
<dbReference type="SMART" id="SM00216">
    <property type="entry name" value="VWD"/>
    <property type="match status" value="1"/>
</dbReference>
<dbReference type="PROSITE" id="PS51211">
    <property type="entry name" value="VITELLOGENIN"/>
    <property type="match status" value="1"/>
</dbReference>
<dbReference type="GO" id="GO:0005319">
    <property type="term" value="F:lipid transporter activity"/>
    <property type="evidence" value="ECO:0007669"/>
    <property type="project" value="InterPro"/>
</dbReference>
<proteinExistence type="predicted"/>
<dbReference type="SUPFAM" id="SSF56968">
    <property type="entry name" value="Lipovitellin-phosvitin complex, beta-sheet shell regions"/>
    <property type="match status" value="2"/>
</dbReference>
<evidence type="ECO:0000256" key="1">
    <source>
        <dbReference type="ARBA" id="ARBA00022729"/>
    </source>
</evidence>
<evidence type="ECO:0000256" key="2">
    <source>
        <dbReference type="ARBA" id="ARBA00023180"/>
    </source>
</evidence>
<dbReference type="Pfam" id="PF09172">
    <property type="entry name" value="Vit_open_b-sht"/>
    <property type="match status" value="1"/>
</dbReference>
<dbReference type="InterPro" id="IPR015817">
    <property type="entry name" value="Vitellinogen_open_b-sht_sub1"/>
</dbReference>
<evidence type="ECO:0000256" key="3">
    <source>
        <dbReference type="PROSITE-ProRule" id="PRU00557"/>
    </source>
</evidence>
<dbReference type="InterPro" id="IPR015816">
    <property type="entry name" value="Vitellinogen_b-sht_N"/>
</dbReference>
<dbReference type="InterPro" id="IPR015255">
    <property type="entry name" value="Vitellinogen_open_b-sht"/>
</dbReference>
<feature type="region of interest" description="Disordered" evidence="4">
    <location>
        <begin position="663"/>
        <end position="685"/>
    </location>
</feature>
<dbReference type="PROSITE" id="PS51233">
    <property type="entry name" value="VWFD"/>
    <property type="match status" value="1"/>
</dbReference>
<feature type="domain" description="VWFD" evidence="6">
    <location>
        <begin position="3912"/>
        <end position="4080"/>
    </location>
</feature>
<dbReference type="InterPro" id="IPR048484">
    <property type="entry name" value="LOC400499-like"/>
</dbReference>
<dbReference type="Pfam" id="PF01347">
    <property type="entry name" value="Vitellogenin_N"/>
    <property type="match status" value="1"/>
</dbReference>
<dbReference type="Pfam" id="PF00094">
    <property type="entry name" value="VWD"/>
    <property type="match status" value="1"/>
</dbReference>
<evidence type="ECO:0000256" key="4">
    <source>
        <dbReference type="SAM" id="MobiDB-lite"/>
    </source>
</evidence>
<evidence type="ECO:0000313" key="8">
    <source>
        <dbReference type="Proteomes" id="UP000324091"/>
    </source>
</evidence>
<dbReference type="Gene3D" id="2.20.80.10">
    <property type="entry name" value="Lipovitellin-phosvitin complex, chain A, domain 4"/>
    <property type="match status" value="1"/>
</dbReference>
<dbReference type="InterPro" id="IPR001747">
    <property type="entry name" value="Vitellogenin_N"/>
</dbReference>
<name>A0A5C6NZ82_9TELE</name>
<dbReference type="Proteomes" id="UP000324091">
    <property type="component" value="Chromosome 15"/>
</dbReference>
<dbReference type="Pfam" id="PF21013">
    <property type="entry name" value="LOC400499"/>
    <property type="match status" value="1"/>
</dbReference>
<keyword evidence="1" id="KW-0732">Signal</keyword>
<evidence type="ECO:0000259" key="6">
    <source>
        <dbReference type="PROSITE" id="PS51233"/>
    </source>
</evidence>
<comment type="caution">
    <text evidence="7">The sequence shown here is derived from an EMBL/GenBank/DDBJ whole genome shotgun (WGS) entry which is preliminary data.</text>
</comment>
<reference evidence="7 8" key="1">
    <citation type="submission" date="2019-04" db="EMBL/GenBank/DDBJ databases">
        <title>Chromosome genome assembly for Takifugu flavidus.</title>
        <authorList>
            <person name="Xiao S."/>
        </authorList>
    </citation>
    <scope>NUCLEOTIDE SEQUENCE [LARGE SCALE GENOMIC DNA]</scope>
    <source>
        <strain evidence="7">HTHZ2018</strain>
        <tissue evidence="7">Muscle</tissue>
    </source>
</reference>
<keyword evidence="2" id="KW-0325">Glycoprotein</keyword>
<dbReference type="PANTHER" id="PTHR37860:SF2">
    <property type="entry name" value="VITELLOGENIN DOMAIN-CONTAINING PROTEIN"/>
    <property type="match status" value="1"/>
</dbReference>
<accession>A0A5C6NZ82</accession>
<dbReference type="Gene3D" id="1.25.10.20">
    <property type="entry name" value="Vitellinogen, superhelical"/>
    <property type="match status" value="1"/>
</dbReference>
<comment type="caution">
    <text evidence="3">Lacks conserved residue(s) required for the propagation of feature annotation.</text>
</comment>
<dbReference type="PANTHER" id="PTHR37860">
    <property type="entry name" value="AGAP008810-PA"/>
    <property type="match status" value="1"/>
</dbReference>
<dbReference type="SUPFAM" id="SSF48431">
    <property type="entry name" value="Lipovitellin-phosvitin complex, superhelical domain"/>
    <property type="match status" value="1"/>
</dbReference>